<protein>
    <recommendedName>
        <fullName evidence="5">TRP C-terminal domain-containing protein</fullName>
    </recommendedName>
</protein>
<accession>A0A8J8P2W2</accession>
<name>A0A8J8P2W2_HALGN</name>
<gene>
    <name evidence="3" type="ORF">FGO68_gene800</name>
</gene>
<evidence type="ECO:0008006" key="5">
    <source>
        <dbReference type="Google" id="ProtNLM"/>
    </source>
</evidence>
<feature type="transmembrane region" description="Helical" evidence="1">
    <location>
        <begin position="1305"/>
        <end position="1328"/>
    </location>
</feature>
<feature type="transmembrane region" description="Helical" evidence="1">
    <location>
        <begin position="1340"/>
        <end position="1363"/>
    </location>
</feature>
<evidence type="ECO:0000256" key="2">
    <source>
        <dbReference type="SAM" id="SignalP"/>
    </source>
</evidence>
<comment type="caution">
    <text evidence="3">The sequence shown here is derived from an EMBL/GenBank/DDBJ whole genome shotgun (WGS) entry which is preliminary data.</text>
</comment>
<feature type="transmembrane region" description="Helical" evidence="1">
    <location>
        <begin position="1493"/>
        <end position="1517"/>
    </location>
</feature>
<proteinExistence type="predicted"/>
<sequence length="1602" mass="178489">MTSYYLIMATMLTTIWHFLRLSCAAGTPPPPPPPSPYTTACPPRYIPRIIHGLFDDLVPKQFRYDTSNDAIVVTGYSRDYSLRKDFLVDDDGTAPMYPFVMYLSGPQKTVQWAIALDLDNNSILEVSLSEDGNIIGLFTTDYVYVILDSQGTIISSHTLPGSSPAANANLKNILIRNLPEYEVYIQQTMQLLTSPPTQQILLTPVYSPTLNTRRILQGGGMATLRSAFRSSSSHTSAIPIAMTFNSDQTVIFSVIQADSQNFIISRIKPDSAQMIDPSVYFLYSQSISNTLCVAKYQVFYPWGDNIFVFAFVDRIQSSAMIILGDENPTAPDEMVFTQYYGNGLPANSRLHDIQIAGPEKIYGALYDNAAYSYLVTFDILNSKIILQKNIPAITLSGSNARFKTSGDTTPYFYLSGSSTSYHFNNSDSLLSIPYTGIHLYSTDAQETNQKILTTTSTPLLLSATGTALINMLTSYYAGEELTDMPDAGVTTVDLTNIQNVDLTTNFPAYTPPATLVVSFKICASKTVSLYPYLIGTPCSGFYMLTMKDGSTRPSWILFFDTTYNMIITSGASSGTYNLRLRKINTPTYTEDYFDIQLIGEDLTCLRFTPGYTFPEISVYLNEHAEYTLPSVENAFITPPQLQMFSSQTWVTPQSSLSGLKLMFDPTSIADVGEGQQVMFFLYDGTSSEVYSITVNVRNRAPVIDNGGSMADVEVGVGMRVSVPIPSYSDPEGQSPISLSISPALSFITIEGGNLVILCPQSYAGTTIDVSLILTDTLGASSTYAFKILVQGQLPYLLRAPPNVNMHINENLMVALPPIMNNNDQSIILHEILPQFVTFDRKENIYTLNPTKKQHLGTFTIQISLVSGGNTQEYSFKIKVKNEAPILSEALKDQMIVHGVKSTYDIPRILDSENMQISLSFEAQAASFISLQDTTFTFLSTQERDIGSTTKVKCFYTDNLLQQPLQATFYVTIFADIDSLNAALLLIQGNNSSTSNSNVPQISYKQRVTAGISIREVTRTGLIRVRVKGGNGAGGIAEKIELENMRLRVVWDSQKEKEIIKFNITDKTLNEILLHAQYPQTISKSLERDQLELTIISQIEHEQTSTLTVLKKGTSTLAFVPPQISDTEKDIADAFQQSMGIVAVAAIPGGIVLNFLLSMFIQFMWGLLNDLSFLTILTLLSVSVPGIAQLIQSTLLNFIYLDILKTDQWFIPWMFQRDSQSALAKRRMLQDSDQLDTIEDKGLNDYLDSNGFASTRLIKNLQSTFLYLLALIGLSIFAPPIVYVIKRLRKQVPKSWAEILLPDFIVGLYIRFFIQQFSPLIFSGVINIYDMRVDSESGQSLGTVLTPVILAGLTVGLIASYISILKNRDQLESRTFNQRYNNLIQGLKTKVGSWAPYWTVMILVRWVITALVLIGLRNYGGIQICLMLLISFIVQAQSLGIRPMNDSWENTMIIVNECFVSVYLYVMMALSSGIDGRHEVDTKYYNYRDMCGLALVGVVFLSIFLNFSKLIMVFADLVRIKIKRARLRGIKSRKTDYLMSSQFIINAATLTNTLANTNNNLLKTNEEGPQVIKDVIVTDLIEGEIKQVTKPQQYVRRKPLHKV</sequence>
<dbReference type="Proteomes" id="UP000785679">
    <property type="component" value="Unassembled WGS sequence"/>
</dbReference>
<organism evidence="3 4">
    <name type="scientific">Halteria grandinella</name>
    <dbReference type="NCBI Taxonomy" id="5974"/>
    <lineage>
        <taxon>Eukaryota</taxon>
        <taxon>Sar</taxon>
        <taxon>Alveolata</taxon>
        <taxon>Ciliophora</taxon>
        <taxon>Intramacronucleata</taxon>
        <taxon>Spirotrichea</taxon>
        <taxon>Stichotrichia</taxon>
        <taxon>Sporadotrichida</taxon>
        <taxon>Halteriidae</taxon>
        <taxon>Halteria</taxon>
    </lineage>
</organism>
<keyword evidence="1" id="KW-0472">Membrane</keyword>
<keyword evidence="1" id="KW-1133">Transmembrane helix</keyword>
<reference evidence="3" key="1">
    <citation type="submission" date="2019-06" db="EMBL/GenBank/DDBJ databases">
        <authorList>
            <person name="Zheng W."/>
        </authorList>
    </citation>
    <scope>NUCLEOTIDE SEQUENCE</scope>
    <source>
        <strain evidence="3">QDHG01</strain>
    </source>
</reference>
<feature type="transmembrane region" description="Helical" evidence="1">
    <location>
        <begin position="1452"/>
        <end position="1473"/>
    </location>
</feature>
<feature type="transmembrane region" description="Helical" evidence="1">
    <location>
        <begin position="1264"/>
        <end position="1284"/>
    </location>
</feature>
<feature type="transmembrane region" description="Helical" evidence="1">
    <location>
        <begin position="1419"/>
        <end position="1440"/>
    </location>
</feature>
<evidence type="ECO:0000256" key="1">
    <source>
        <dbReference type="SAM" id="Phobius"/>
    </source>
</evidence>
<evidence type="ECO:0000313" key="4">
    <source>
        <dbReference type="Proteomes" id="UP000785679"/>
    </source>
</evidence>
<feature type="transmembrane region" description="Helical" evidence="1">
    <location>
        <begin position="1138"/>
        <end position="1160"/>
    </location>
</feature>
<feature type="chain" id="PRO_5035266023" description="TRP C-terminal domain-containing protein" evidence="2">
    <location>
        <begin position="27"/>
        <end position="1602"/>
    </location>
</feature>
<keyword evidence="2" id="KW-0732">Signal</keyword>
<keyword evidence="1" id="KW-0812">Transmembrane</keyword>
<dbReference type="EMBL" id="RRYP01000661">
    <property type="protein sequence ID" value="TNV87037.1"/>
    <property type="molecule type" value="Genomic_DNA"/>
</dbReference>
<feature type="transmembrane region" description="Helical" evidence="1">
    <location>
        <begin position="1393"/>
        <end position="1413"/>
    </location>
</feature>
<feature type="transmembrane region" description="Helical" evidence="1">
    <location>
        <begin position="1172"/>
        <end position="1190"/>
    </location>
</feature>
<evidence type="ECO:0000313" key="3">
    <source>
        <dbReference type="EMBL" id="TNV87037.1"/>
    </source>
</evidence>
<feature type="signal peptide" evidence="2">
    <location>
        <begin position="1"/>
        <end position="26"/>
    </location>
</feature>
<keyword evidence="4" id="KW-1185">Reference proteome</keyword>